<accession>A0ABQ3WJQ0</accession>
<reference evidence="2" key="1">
    <citation type="submission" date="2021-01" db="EMBL/GenBank/DDBJ databases">
        <title>Whole genome shotgun sequence of Actinoplanes capillaceus NBRC 16408.</title>
        <authorList>
            <person name="Komaki H."/>
            <person name="Tamura T."/>
        </authorList>
    </citation>
    <scope>NUCLEOTIDE SEQUENCE [LARGE SCALE GENOMIC DNA]</scope>
    <source>
        <strain evidence="2">NBRC 16408</strain>
    </source>
</reference>
<dbReference type="EMBL" id="BOMF01000075">
    <property type="protein sequence ID" value="GID46476.1"/>
    <property type="molecule type" value="Genomic_DNA"/>
</dbReference>
<protein>
    <submittedName>
        <fullName evidence="2">Uncharacterized protein</fullName>
    </submittedName>
</protein>
<comment type="caution">
    <text evidence="2">The sequence shown here is derived from an EMBL/GenBank/DDBJ whole genome shotgun (WGS) entry which is preliminary data.</text>
</comment>
<organism evidence="2">
    <name type="scientific">Actinoplanes campanulatus</name>
    <dbReference type="NCBI Taxonomy" id="113559"/>
    <lineage>
        <taxon>Bacteria</taxon>
        <taxon>Bacillati</taxon>
        <taxon>Actinomycetota</taxon>
        <taxon>Actinomycetes</taxon>
        <taxon>Micromonosporales</taxon>
        <taxon>Micromonosporaceae</taxon>
        <taxon>Actinoplanes</taxon>
    </lineage>
</organism>
<sequence>MIFSGIGCAASPRRSAHRDPNSYRWIGRGVLTVAATVTVVTGATVEQALRAFGAGPDRPERIDGLRHVAQWVGVLDAGGAVVLVEENGFRGATPACCGRRPRTAGRRAGSGTSTRSPGPPDQI</sequence>
<feature type="compositionally biased region" description="Low complexity" evidence="1">
    <location>
        <begin position="106"/>
        <end position="116"/>
    </location>
</feature>
<name>A0ABQ3WJQ0_9ACTN</name>
<evidence type="ECO:0000256" key="1">
    <source>
        <dbReference type="SAM" id="MobiDB-lite"/>
    </source>
</evidence>
<gene>
    <name evidence="2" type="ORF">Aca07nite_37510</name>
</gene>
<proteinExistence type="predicted"/>
<dbReference type="RefSeq" id="WP_204296765.1">
    <property type="nucleotide sequence ID" value="NZ_BOMF01000075.1"/>
</dbReference>
<evidence type="ECO:0000313" key="2">
    <source>
        <dbReference type="EMBL" id="GID46476.1"/>
    </source>
</evidence>
<feature type="region of interest" description="Disordered" evidence="1">
    <location>
        <begin position="94"/>
        <end position="123"/>
    </location>
</feature>